<evidence type="ECO:0000313" key="4">
    <source>
        <dbReference type="Proteomes" id="UP000199705"/>
    </source>
</evidence>
<evidence type="ECO:0000259" key="2">
    <source>
        <dbReference type="Pfam" id="PF01370"/>
    </source>
</evidence>
<protein>
    <submittedName>
        <fullName evidence="3">Nucleoside-diphosphate-sugar epimerase</fullName>
    </submittedName>
</protein>
<dbReference type="Pfam" id="PF01370">
    <property type="entry name" value="Epimerase"/>
    <property type="match status" value="1"/>
</dbReference>
<dbReference type="Proteomes" id="UP000199705">
    <property type="component" value="Unassembled WGS sequence"/>
</dbReference>
<dbReference type="InterPro" id="IPR001509">
    <property type="entry name" value="Epimerase_deHydtase"/>
</dbReference>
<dbReference type="RefSeq" id="WP_091166618.1">
    <property type="nucleotide sequence ID" value="NZ_FNCG01000004.1"/>
</dbReference>
<reference evidence="4" key="1">
    <citation type="submission" date="2016-10" db="EMBL/GenBank/DDBJ databases">
        <authorList>
            <person name="Varghese N."/>
            <person name="Submissions S."/>
        </authorList>
    </citation>
    <scope>NUCLEOTIDE SEQUENCE [LARGE SCALE GENOMIC DNA]</scope>
    <source>
        <strain evidence="4">Gh-67</strain>
    </source>
</reference>
<dbReference type="EMBL" id="FNCG01000004">
    <property type="protein sequence ID" value="SDG70165.1"/>
    <property type="molecule type" value="Genomic_DNA"/>
</dbReference>
<evidence type="ECO:0000313" key="3">
    <source>
        <dbReference type="EMBL" id="SDG70165.1"/>
    </source>
</evidence>
<name>A0A1G7WDQ5_9SPHI</name>
<feature type="domain" description="NAD-dependent epimerase/dehydratase" evidence="2">
    <location>
        <begin position="3"/>
        <end position="227"/>
    </location>
</feature>
<dbReference type="InterPro" id="IPR036291">
    <property type="entry name" value="NAD(P)-bd_dom_sf"/>
</dbReference>
<organism evidence="3 4">
    <name type="scientific">Mucilaginibacter gossypii</name>
    <dbReference type="NCBI Taxonomy" id="551996"/>
    <lineage>
        <taxon>Bacteria</taxon>
        <taxon>Pseudomonadati</taxon>
        <taxon>Bacteroidota</taxon>
        <taxon>Sphingobacteriia</taxon>
        <taxon>Sphingobacteriales</taxon>
        <taxon>Sphingobacteriaceae</taxon>
        <taxon>Mucilaginibacter</taxon>
    </lineage>
</organism>
<dbReference type="SUPFAM" id="SSF51735">
    <property type="entry name" value="NAD(P)-binding Rossmann-fold domains"/>
    <property type="match status" value="1"/>
</dbReference>
<comment type="similarity">
    <text evidence="1">Belongs to the NAD(P)-dependent epimerase/dehydratase family.</text>
</comment>
<evidence type="ECO:0000256" key="1">
    <source>
        <dbReference type="ARBA" id="ARBA00007637"/>
    </source>
</evidence>
<proteinExistence type="inferred from homology"/>
<dbReference type="Gene3D" id="3.40.50.720">
    <property type="entry name" value="NAD(P)-binding Rossmann-like Domain"/>
    <property type="match status" value="1"/>
</dbReference>
<dbReference type="STRING" id="551996.SAMN05192573_104388"/>
<dbReference type="AlphaFoldDB" id="A0A1G7WDQ5"/>
<sequence>MKIVVTGSTGFVGRHLVPELLNEGHELLELTRDTAKSENLYGAATQKHLLDADQDGLKNALKAFQPDAVIHLASFLTSADDYNNVTKLIDSNIIFLCSLLDALKETDLQLFINTGTFAEYFKGDGILKPAYLYAATKTASRSFLDYYSNVYNFKNVNVIPYTIYGGKDSQKKIIDIIYESIGAANPVDLSPGEQVLDFIHIQDVVDFYKALIKQAATVPHNSTFQLGTGKGSTIKQLAATIEEASGGKTKINWGGKAYRPSDVMYAVADTELAKAVLNWSSNVSLDQGVKIFLGDK</sequence>
<gene>
    <name evidence="3" type="ORF">SAMN05192573_104388</name>
</gene>
<keyword evidence="4" id="KW-1185">Reference proteome</keyword>
<accession>A0A1G7WDQ5</accession>
<dbReference type="PANTHER" id="PTHR43000">
    <property type="entry name" value="DTDP-D-GLUCOSE 4,6-DEHYDRATASE-RELATED"/>
    <property type="match status" value="1"/>
</dbReference>